<dbReference type="PROSITE" id="PS50011">
    <property type="entry name" value="PROTEIN_KINASE_DOM"/>
    <property type="match status" value="1"/>
</dbReference>
<accession>A0A1I7Z837</accession>
<evidence type="ECO:0000259" key="9">
    <source>
        <dbReference type="PROSITE" id="PS50011"/>
    </source>
</evidence>
<evidence type="ECO:0000256" key="2">
    <source>
        <dbReference type="ARBA" id="ARBA00022692"/>
    </source>
</evidence>
<evidence type="ECO:0000256" key="6">
    <source>
        <dbReference type="ARBA" id="ARBA00022840"/>
    </source>
</evidence>
<evidence type="ECO:0000313" key="10">
    <source>
        <dbReference type="Proteomes" id="UP000095287"/>
    </source>
</evidence>
<dbReference type="InterPro" id="IPR000719">
    <property type="entry name" value="Prot_kinase_dom"/>
</dbReference>
<dbReference type="PROSITE" id="PS00109">
    <property type="entry name" value="PROTEIN_KINASE_TYR"/>
    <property type="match status" value="1"/>
</dbReference>
<proteinExistence type="predicted"/>
<evidence type="ECO:0000256" key="5">
    <source>
        <dbReference type="ARBA" id="ARBA00022741"/>
    </source>
</evidence>
<keyword evidence="4" id="KW-0677">Repeat</keyword>
<dbReference type="WBParaSite" id="L893_g2377.t1">
    <property type="protein sequence ID" value="L893_g2377.t1"/>
    <property type="gene ID" value="L893_g2377"/>
</dbReference>
<sequence length="266" mass="30799">MRPKVEGIVHMKKPSRKHLMWAAQVADGMAYLHSMSFCHRDLAARNILVAEDETVKIGDFGLSRELGMHDYYRPDSARQLPIRWMAPEALQDGTSTVHSDVWSYAIVLYEIVTYGSIPYVGFANDEVKRRVISKRLTIELPGEVPKEWDALIKACAQHEPTDRPTFQQIVKYLKNKIKDPRFEKDSFVANTDYQSVRPYPFRKYEGLSQIREDQLPPSLNLRKLFPNRSPDEIERRANSLENLESTYFECETDILLNDMAARAKSF</sequence>
<evidence type="ECO:0000256" key="3">
    <source>
        <dbReference type="ARBA" id="ARBA00022729"/>
    </source>
</evidence>
<dbReference type="Pfam" id="PF07714">
    <property type="entry name" value="PK_Tyr_Ser-Thr"/>
    <property type="match status" value="1"/>
</dbReference>
<dbReference type="InterPro" id="IPR050122">
    <property type="entry name" value="RTK"/>
</dbReference>
<dbReference type="GO" id="GO:0051897">
    <property type="term" value="P:positive regulation of phosphatidylinositol 3-kinase/protein kinase B signal transduction"/>
    <property type="evidence" value="ECO:0007669"/>
    <property type="project" value="TreeGrafter"/>
</dbReference>
<dbReference type="GO" id="GO:0005524">
    <property type="term" value="F:ATP binding"/>
    <property type="evidence" value="ECO:0007669"/>
    <property type="project" value="UniProtKB-KW"/>
</dbReference>
<dbReference type="GO" id="GO:0030424">
    <property type="term" value="C:axon"/>
    <property type="evidence" value="ECO:0007669"/>
    <property type="project" value="TreeGrafter"/>
</dbReference>
<dbReference type="AlphaFoldDB" id="A0A1I7Z837"/>
<comment type="subcellular location">
    <subcellularLocation>
        <location evidence="1">Membrane</location>
        <topology evidence="1">Single-pass type I membrane protein</topology>
    </subcellularLocation>
</comment>
<dbReference type="InterPro" id="IPR020635">
    <property type="entry name" value="Tyr_kinase_cat_dom"/>
</dbReference>
<keyword evidence="3" id="KW-0732">Signal</keyword>
<evidence type="ECO:0000256" key="7">
    <source>
        <dbReference type="ARBA" id="ARBA00022989"/>
    </source>
</evidence>
<dbReference type="InterPro" id="IPR008266">
    <property type="entry name" value="Tyr_kinase_AS"/>
</dbReference>
<dbReference type="InterPro" id="IPR001245">
    <property type="entry name" value="Ser-Thr/Tyr_kinase_cat_dom"/>
</dbReference>
<evidence type="ECO:0000313" key="11">
    <source>
        <dbReference type="WBParaSite" id="L893_g2377.t1"/>
    </source>
</evidence>
<dbReference type="InterPro" id="IPR011009">
    <property type="entry name" value="Kinase-like_dom_sf"/>
</dbReference>
<evidence type="ECO:0000256" key="4">
    <source>
        <dbReference type="ARBA" id="ARBA00022737"/>
    </source>
</evidence>
<feature type="domain" description="Protein kinase" evidence="9">
    <location>
        <begin position="1"/>
        <end position="182"/>
    </location>
</feature>
<keyword evidence="10" id="KW-1185">Reference proteome</keyword>
<dbReference type="GO" id="GO:0043560">
    <property type="term" value="F:insulin receptor substrate binding"/>
    <property type="evidence" value="ECO:0007669"/>
    <property type="project" value="TreeGrafter"/>
</dbReference>
<dbReference type="Gene3D" id="1.10.510.10">
    <property type="entry name" value="Transferase(Phosphotransferase) domain 1"/>
    <property type="match status" value="1"/>
</dbReference>
<keyword evidence="7" id="KW-1133">Transmembrane helix</keyword>
<evidence type="ECO:0000256" key="8">
    <source>
        <dbReference type="ARBA" id="ARBA00023136"/>
    </source>
</evidence>
<protein>
    <submittedName>
        <fullName evidence="11">Protein kinase domain-containing protein</fullName>
    </submittedName>
</protein>
<keyword evidence="8" id="KW-0472">Membrane</keyword>
<dbReference type="GO" id="GO:0005899">
    <property type="term" value="C:insulin receptor complex"/>
    <property type="evidence" value="ECO:0007669"/>
    <property type="project" value="TreeGrafter"/>
</dbReference>
<keyword evidence="6" id="KW-0067">ATP-binding</keyword>
<organism evidence="10 11">
    <name type="scientific">Steinernema glaseri</name>
    <dbReference type="NCBI Taxonomy" id="37863"/>
    <lineage>
        <taxon>Eukaryota</taxon>
        <taxon>Metazoa</taxon>
        <taxon>Ecdysozoa</taxon>
        <taxon>Nematoda</taxon>
        <taxon>Chromadorea</taxon>
        <taxon>Rhabditida</taxon>
        <taxon>Tylenchina</taxon>
        <taxon>Panagrolaimomorpha</taxon>
        <taxon>Strongyloidoidea</taxon>
        <taxon>Steinernematidae</taxon>
        <taxon>Steinernema</taxon>
    </lineage>
</organism>
<dbReference type="PRINTS" id="PR00109">
    <property type="entry name" value="TYRKINASE"/>
</dbReference>
<keyword evidence="2" id="KW-0812">Transmembrane</keyword>
<keyword evidence="5" id="KW-0547">Nucleotide-binding</keyword>
<dbReference type="GO" id="GO:0043410">
    <property type="term" value="P:positive regulation of MAPK cascade"/>
    <property type="evidence" value="ECO:0007669"/>
    <property type="project" value="TreeGrafter"/>
</dbReference>
<dbReference type="Proteomes" id="UP000095287">
    <property type="component" value="Unplaced"/>
</dbReference>
<dbReference type="PANTHER" id="PTHR24416">
    <property type="entry name" value="TYROSINE-PROTEIN KINASE RECEPTOR"/>
    <property type="match status" value="1"/>
</dbReference>
<reference evidence="11" key="1">
    <citation type="submission" date="2016-11" db="UniProtKB">
        <authorList>
            <consortium name="WormBaseParasite"/>
        </authorList>
    </citation>
    <scope>IDENTIFICATION</scope>
</reference>
<dbReference type="SMART" id="SM00219">
    <property type="entry name" value="TyrKc"/>
    <property type="match status" value="1"/>
</dbReference>
<dbReference type="GO" id="GO:0042593">
    <property type="term" value="P:glucose homeostasis"/>
    <property type="evidence" value="ECO:0007669"/>
    <property type="project" value="TreeGrafter"/>
</dbReference>
<evidence type="ECO:0000256" key="1">
    <source>
        <dbReference type="ARBA" id="ARBA00004479"/>
    </source>
</evidence>
<dbReference type="SUPFAM" id="SSF56112">
    <property type="entry name" value="Protein kinase-like (PK-like)"/>
    <property type="match status" value="1"/>
</dbReference>
<dbReference type="GO" id="GO:0005009">
    <property type="term" value="F:insulin receptor activity"/>
    <property type="evidence" value="ECO:0007669"/>
    <property type="project" value="TreeGrafter"/>
</dbReference>
<dbReference type="PANTHER" id="PTHR24416:SF525">
    <property type="entry name" value="INSULIN-LIKE RECEPTOR"/>
    <property type="match status" value="1"/>
</dbReference>
<name>A0A1I7Z837_9BILA</name>